<evidence type="ECO:0000313" key="4">
    <source>
        <dbReference type="RefSeq" id="XP_032826508.1"/>
    </source>
</evidence>
<evidence type="ECO:0000313" key="2">
    <source>
        <dbReference type="Proteomes" id="UP001318040"/>
    </source>
</evidence>
<dbReference type="InterPro" id="IPR008883">
    <property type="entry name" value="UEV_N"/>
</dbReference>
<evidence type="ECO:0000313" key="3">
    <source>
        <dbReference type="RefSeq" id="XP_032826500.1"/>
    </source>
</evidence>
<dbReference type="GO" id="GO:0015031">
    <property type="term" value="P:protein transport"/>
    <property type="evidence" value="ECO:0007669"/>
    <property type="project" value="InterPro"/>
</dbReference>
<dbReference type="PANTHER" id="PTHR23306:SF3">
    <property type="entry name" value="TUMOR SUPPRESSOR PROTEIN 101"/>
    <property type="match status" value="1"/>
</dbReference>
<dbReference type="RefSeq" id="XP_032826500.1">
    <property type="nucleotide sequence ID" value="XM_032970609.1"/>
</dbReference>
<dbReference type="RefSeq" id="XP_032826508.1">
    <property type="nucleotide sequence ID" value="XM_032970617.1"/>
</dbReference>
<keyword evidence="2" id="KW-1185">Reference proteome</keyword>
<dbReference type="GO" id="GO:0000813">
    <property type="term" value="C:ESCRT I complex"/>
    <property type="evidence" value="ECO:0007669"/>
    <property type="project" value="TreeGrafter"/>
</dbReference>
<reference evidence="3 4" key="1">
    <citation type="submission" date="2025-04" db="UniProtKB">
        <authorList>
            <consortium name="RefSeq"/>
        </authorList>
    </citation>
    <scope>IDENTIFICATION</scope>
    <source>
        <tissue evidence="3 4">Sperm</tissue>
    </source>
</reference>
<dbReference type="Proteomes" id="UP001318040">
    <property type="component" value="Chromosome 3"/>
</dbReference>
<proteinExistence type="predicted"/>
<gene>
    <name evidence="3 4" type="primary">LOC116951836</name>
</gene>
<dbReference type="InterPro" id="IPR016135">
    <property type="entry name" value="UBQ-conjugating_enzyme/RWD"/>
</dbReference>
<name>A0AAJ7XAX3_PETMA</name>
<dbReference type="GeneID" id="116951836"/>
<feature type="domain" description="UEV" evidence="1">
    <location>
        <begin position="3"/>
        <end position="146"/>
    </location>
</feature>
<dbReference type="SUPFAM" id="SSF54495">
    <property type="entry name" value="UBC-like"/>
    <property type="match status" value="1"/>
</dbReference>
<accession>A0AAJ7XAX3</accession>
<dbReference type="GO" id="GO:0043130">
    <property type="term" value="F:ubiquitin binding"/>
    <property type="evidence" value="ECO:0007669"/>
    <property type="project" value="TreeGrafter"/>
</dbReference>
<dbReference type="AlphaFoldDB" id="A0AAJ7XAX3"/>
<dbReference type="InterPro" id="IPR052070">
    <property type="entry name" value="ESCRT-I_UEV_domain"/>
</dbReference>
<evidence type="ECO:0000259" key="1">
    <source>
        <dbReference type="PROSITE" id="PS51322"/>
    </source>
</evidence>
<dbReference type="CDD" id="cd11685">
    <property type="entry name" value="UEV_TSG101-like"/>
    <property type="match status" value="1"/>
</dbReference>
<sequence>MAQGPEDALRPLMRNYRFRDLTLMEVRLAGARYAELHPGRDVYVATNGIDKNLLHLSGTIPVIYEGVEYNMPVRLWLPESFPYSPPLAFVQPTQDMILNPGHHVDSRGRVYLPYLQHWTHPNSTTCGLLQAMADVFAKEPPVSALPRGPTSPPSYNSWQ</sequence>
<protein>
    <submittedName>
        <fullName evidence="3 4">Tumor susceptibility gene 101 protein-like</fullName>
    </submittedName>
</protein>
<organism evidence="2 4">
    <name type="scientific">Petromyzon marinus</name>
    <name type="common">Sea lamprey</name>
    <dbReference type="NCBI Taxonomy" id="7757"/>
    <lineage>
        <taxon>Eukaryota</taxon>
        <taxon>Metazoa</taxon>
        <taxon>Chordata</taxon>
        <taxon>Craniata</taxon>
        <taxon>Vertebrata</taxon>
        <taxon>Cyclostomata</taxon>
        <taxon>Hyperoartia</taxon>
        <taxon>Petromyzontiformes</taxon>
        <taxon>Petromyzontidae</taxon>
        <taxon>Petromyzon</taxon>
    </lineage>
</organism>
<dbReference type="Gene3D" id="3.10.110.10">
    <property type="entry name" value="Ubiquitin Conjugating Enzyme"/>
    <property type="match status" value="1"/>
</dbReference>
<dbReference type="Pfam" id="PF05743">
    <property type="entry name" value="UEV"/>
    <property type="match status" value="1"/>
</dbReference>
<dbReference type="KEGG" id="pmrn:116951836"/>
<dbReference type="GO" id="GO:0008333">
    <property type="term" value="P:endosome to lysosome transport"/>
    <property type="evidence" value="ECO:0007669"/>
    <property type="project" value="TreeGrafter"/>
</dbReference>
<dbReference type="PROSITE" id="PS51322">
    <property type="entry name" value="UEV"/>
    <property type="match status" value="1"/>
</dbReference>
<dbReference type="PANTHER" id="PTHR23306">
    <property type="entry name" value="TUMOR SUSCEPTIBILITY GENE 101 PROTEIN-RELATED"/>
    <property type="match status" value="1"/>
</dbReference>